<comment type="caution">
    <text evidence="3">The sequence shown here is derived from an EMBL/GenBank/DDBJ whole genome shotgun (WGS) entry which is preliminary data.</text>
</comment>
<dbReference type="RefSeq" id="WP_386096828.1">
    <property type="nucleotide sequence ID" value="NZ_JBHSAT010000004.1"/>
</dbReference>
<dbReference type="InterPro" id="IPR003869">
    <property type="entry name" value="Polysac_CapD-like"/>
</dbReference>
<dbReference type="SUPFAM" id="SSF51735">
    <property type="entry name" value="NAD(P)-binding Rossmann-fold domains"/>
    <property type="match status" value="1"/>
</dbReference>
<proteinExistence type="inferred from homology"/>
<accession>A0ABV8ADK3</accession>
<sequence length="328" mass="36701">MDIAFYKDKSILITGGAGSIGTQLCLQLLDYAKREIVILDNSELAIYKLQIKVSEQHTYRDIVFKLADIRNKAHIEKIIETHKPNVVFHAAALKQLPLLEAQPSETVQTNILGSLNLIKLSIENEVDKFVFISTDKAVEPSSVMGMSKQIVERYLRSINVTKTVFSTVRFGNVYNSNGSAIPLFKDQIQNGGPVTITHPNIERFFISIKKACQSILAVASIATGQEIFVIDMGAPQKISLVIQELIKHAGISSEKQIEIKVIGLRKGEKIKEKLIEDGTVLTPSEVNEISYFKLENPLDLTDLENVLEFSKRREDDAVHQELLKLSKQ</sequence>
<dbReference type="InterPro" id="IPR036291">
    <property type="entry name" value="NAD(P)-bd_dom_sf"/>
</dbReference>
<dbReference type="PANTHER" id="PTHR43318:SF1">
    <property type="entry name" value="POLYSACCHARIDE BIOSYNTHESIS PROTEIN EPSC-RELATED"/>
    <property type="match status" value="1"/>
</dbReference>
<dbReference type="PANTHER" id="PTHR43318">
    <property type="entry name" value="UDP-N-ACETYLGLUCOSAMINE 4,6-DEHYDRATASE"/>
    <property type="match status" value="1"/>
</dbReference>
<evidence type="ECO:0000256" key="1">
    <source>
        <dbReference type="ARBA" id="ARBA00007430"/>
    </source>
</evidence>
<evidence type="ECO:0000259" key="2">
    <source>
        <dbReference type="Pfam" id="PF02719"/>
    </source>
</evidence>
<comment type="similarity">
    <text evidence="1">Belongs to the polysaccharide synthase family.</text>
</comment>
<name>A0ABV8ADK3_9FLAO</name>
<dbReference type="InterPro" id="IPR051203">
    <property type="entry name" value="Polysaccharide_Synthase-Rel"/>
</dbReference>
<keyword evidence="4" id="KW-1185">Reference proteome</keyword>
<organism evidence="3 4">
    <name type="scientific">Winogradskyella maritima</name>
    <dbReference type="NCBI Taxonomy" id="1517766"/>
    <lineage>
        <taxon>Bacteria</taxon>
        <taxon>Pseudomonadati</taxon>
        <taxon>Bacteroidota</taxon>
        <taxon>Flavobacteriia</taxon>
        <taxon>Flavobacteriales</taxon>
        <taxon>Flavobacteriaceae</taxon>
        <taxon>Winogradskyella</taxon>
    </lineage>
</organism>
<evidence type="ECO:0000313" key="4">
    <source>
        <dbReference type="Proteomes" id="UP001595812"/>
    </source>
</evidence>
<evidence type="ECO:0000313" key="3">
    <source>
        <dbReference type="EMBL" id="MFC3876167.1"/>
    </source>
</evidence>
<dbReference type="Pfam" id="PF02719">
    <property type="entry name" value="Polysacc_synt_2"/>
    <property type="match status" value="1"/>
</dbReference>
<dbReference type="Proteomes" id="UP001595812">
    <property type="component" value="Unassembled WGS sequence"/>
</dbReference>
<protein>
    <submittedName>
        <fullName evidence="3">Polysaccharide biosynthesis protein</fullName>
    </submittedName>
</protein>
<reference evidence="4" key="1">
    <citation type="journal article" date="2019" name="Int. J. Syst. Evol. Microbiol.">
        <title>The Global Catalogue of Microorganisms (GCM) 10K type strain sequencing project: providing services to taxonomists for standard genome sequencing and annotation.</title>
        <authorList>
            <consortium name="The Broad Institute Genomics Platform"/>
            <consortium name="The Broad Institute Genome Sequencing Center for Infectious Disease"/>
            <person name="Wu L."/>
            <person name="Ma J."/>
        </authorList>
    </citation>
    <scope>NUCLEOTIDE SEQUENCE [LARGE SCALE GENOMIC DNA]</scope>
    <source>
        <strain evidence="4">CECT 8979</strain>
    </source>
</reference>
<feature type="domain" description="Polysaccharide biosynthesis protein CapD-like" evidence="2">
    <location>
        <begin position="11"/>
        <end position="290"/>
    </location>
</feature>
<dbReference type="Gene3D" id="3.40.50.720">
    <property type="entry name" value="NAD(P)-binding Rossmann-like Domain"/>
    <property type="match status" value="1"/>
</dbReference>
<gene>
    <name evidence="3" type="ORF">ACFOSX_02890</name>
</gene>
<dbReference type="CDD" id="cd05237">
    <property type="entry name" value="UDP_invert_4-6DH_SDR_e"/>
    <property type="match status" value="1"/>
</dbReference>
<dbReference type="EMBL" id="JBHSAT010000004">
    <property type="protein sequence ID" value="MFC3876167.1"/>
    <property type="molecule type" value="Genomic_DNA"/>
</dbReference>